<feature type="transmembrane region" description="Helical" evidence="6">
    <location>
        <begin position="312"/>
        <end position="331"/>
    </location>
</feature>
<keyword evidence="9" id="KW-1185">Reference proteome</keyword>
<evidence type="ECO:0000256" key="4">
    <source>
        <dbReference type="ARBA" id="ARBA00022989"/>
    </source>
</evidence>
<dbReference type="InterPro" id="IPR035681">
    <property type="entry name" value="ComA-like_MBL"/>
</dbReference>
<evidence type="ECO:0000313" key="9">
    <source>
        <dbReference type="Proteomes" id="UP000617555"/>
    </source>
</evidence>
<keyword evidence="4 6" id="KW-1133">Transmembrane helix</keyword>
<dbReference type="CDD" id="cd07731">
    <property type="entry name" value="ComA-like_MBL-fold"/>
    <property type="match status" value="1"/>
</dbReference>
<evidence type="ECO:0000256" key="1">
    <source>
        <dbReference type="ARBA" id="ARBA00004651"/>
    </source>
</evidence>
<comment type="caution">
    <text evidence="8">The sequence shown here is derived from an EMBL/GenBank/DDBJ whole genome shotgun (WGS) entry which is preliminary data.</text>
</comment>
<comment type="subcellular location">
    <subcellularLocation>
        <location evidence="1">Cell membrane</location>
        <topology evidence="1">Multi-pass membrane protein</topology>
    </subcellularLocation>
</comment>
<evidence type="ECO:0000256" key="6">
    <source>
        <dbReference type="SAM" id="Phobius"/>
    </source>
</evidence>
<dbReference type="NCBIfam" id="TIGR00360">
    <property type="entry name" value="ComEC_N-term"/>
    <property type="match status" value="1"/>
</dbReference>
<dbReference type="SMART" id="SM00849">
    <property type="entry name" value="Lactamase_B"/>
    <property type="match status" value="1"/>
</dbReference>
<proteinExistence type="predicted"/>
<feature type="domain" description="Metallo-beta-lactamase" evidence="7">
    <location>
        <begin position="486"/>
        <end position="670"/>
    </location>
</feature>
<feature type="transmembrane region" description="Helical" evidence="6">
    <location>
        <begin position="377"/>
        <end position="396"/>
    </location>
</feature>
<dbReference type="PANTHER" id="PTHR30619:SF1">
    <property type="entry name" value="RECOMBINATION PROTEIN 2"/>
    <property type="match status" value="1"/>
</dbReference>
<dbReference type="Pfam" id="PF13567">
    <property type="entry name" value="DUF4131"/>
    <property type="match status" value="1"/>
</dbReference>
<evidence type="ECO:0000313" key="8">
    <source>
        <dbReference type="EMBL" id="GGB59782.1"/>
    </source>
</evidence>
<keyword evidence="3 6" id="KW-0812">Transmembrane</keyword>
<keyword evidence="5 6" id="KW-0472">Membrane</keyword>
<evidence type="ECO:0000259" key="7">
    <source>
        <dbReference type="SMART" id="SM00849"/>
    </source>
</evidence>
<dbReference type="SUPFAM" id="SSF56281">
    <property type="entry name" value="Metallo-hydrolase/oxidoreductase"/>
    <property type="match status" value="1"/>
</dbReference>
<evidence type="ECO:0000256" key="3">
    <source>
        <dbReference type="ARBA" id="ARBA00022692"/>
    </source>
</evidence>
<organism evidence="8 9">
    <name type="scientific">Shewanella inventionis</name>
    <dbReference type="NCBI Taxonomy" id="1738770"/>
    <lineage>
        <taxon>Bacteria</taxon>
        <taxon>Pseudomonadati</taxon>
        <taxon>Pseudomonadota</taxon>
        <taxon>Gammaproteobacteria</taxon>
        <taxon>Alteromonadales</taxon>
        <taxon>Shewanellaceae</taxon>
        <taxon>Shewanella</taxon>
    </lineage>
</organism>
<dbReference type="Pfam" id="PF00753">
    <property type="entry name" value="Lactamase_B"/>
    <property type="match status" value="1"/>
</dbReference>
<feature type="transmembrane region" description="Helical" evidence="6">
    <location>
        <begin position="234"/>
        <end position="266"/>
    </location>
</feature>
<dbReference type="Proteomes" id="UP000617555">
    <property type="component" value="Unassembled WGS sequence"/>
</dbReference>
<name>A0ABQ1J6A6_9GAMM</name>
<dbReference type="InterPro" id="IPR052159">
    <property type="entry name" value="Competence_DNA_uptake"/>
</dbReference>
<evidence type="ECO:0000256" key="5">
    <source>
        <dbReference type="ARBA" id="ARBA00023136"/>
    </source>
</evidence>
<dbReference type="EMBL" id="BMII01000015">
    <property type="protein sequence ID" value="GGB59782.1"/>
    <property type="molecule type" value="Genomic_DNA"/>
</dbReference>
<dbReference type="PANTHER" id="PTHR30619">
    <property type="entry name" value="DNA INTERNALIZATION/COMPETENCE PROTEIN COMEC/REC2"/>
    <property type="match status" value="1"/>
</dbReference>
<feature type="transmembrane region" description="Helical" evidence="6">
    <location>
        <begin position="443"/>
        <end position="463"/>
    </location>
</feature>
<feature type="transmembrane region" description="Helical" evidence="6">
    <location>
        <begin position="147"/>
        <end position="168"/>
    </location>
</feature>
<evidence type="ECO:0000256" key="2">
    <source>
        <dbReference type="ARBA" id="ARBA00022475"/>
    </source>
</evidence>
<dbReference type="Gene3D" id="3.60.15.10">
    <property type="entry name" value="Ribonuclease Z/Hydroxyacylglutathione hydrolase-like"/>
    <property type="match status" value="1"/>
</dbReference>
<dbReference type="InterPro" id="IPR001279">
    <property type="entry name" value="Metallo-B-lactamas"/>
</dbReference>
<keyword evidence="2" id="KW-1003">Cell membrane</keyword>
<dbReference type="InterPro" id="IPR025405">
    <property type="entry name" value="DUF4131"/>
</dbReference>
<reference evidence="9" key="1">
    <citation type="journal article" date="2019" name="Int. J. Syst. Evol. Microbiol.">
        <title>The Global Catalogue of Microorganisms (GCM) 10K type strain sequencing project: providing services to taxonomists for standard genome sequencing and annotation.</title>
        <authorList>
            <consortium name="The Broad Institute Genomics Platform"/>
            <consortium name="The Broad Institute Genome Sequencing Center for Infectious Disease"/>
            <person name="Wu L."/>
            <person name="Ma J."/>
        </authorList>
    </citation>
    <scope>NUCLEOTIDE SEQUENCE [LARGE SCALE GENOMIC DNA]</scope>
    <source>
        <strain evidence="9">CGMCC 1.15339</strain>
    </source>
</reference>
<dbReference type="NCBIfam" id="TIGR00361">
    <property type="entry name" value="ComEC_Rec2"/>
    <property type="match status" value="1"/>
</dbReference>
<dbReference type="InterPro" id="IPR004477">
    <property type="entry name" value="ComEC_N"/>
</dbReference>
<gene>
    <name evidence="8" type="ORF">GCM10011607_20550</name>
</gene>
<feature type="transmembrane region" description="Helical" evidence="6">
    <location>
        <begin position="205"/>
        <end position="222"/>
    </location>
</feature>
<protein>
    <submittedName>
        <fullName evidence="8">DNA internalization-related competence protein ComEC/Rec2</fullName>
    </submittedName>
</protein>
<feature type="transmembrane region" description="Helical" evidence="6">
    <location>
        <begin position="180"/>
        <end position="199"/>
    </location>
</feature>
<dbReference type="InterPro" id="IPR036866">
    <property type="entry name" value="RibonucZ/Hydroxyglut_hydro"/>
</dbReference>
<dbReference type="Pfam" id="PF03772">
    <property type="entry name" value="Competence"/>
    <property type="match status" value="1"/>
</dbReference>
<accession>A0ABQ1J6A6</accession>
<sequence>MSQNSDWISFDVRVIPQTQNRTFFEAAALANVQRYYRLTWQKPAKIEPGQIWQFTARMKGISSIQNQGGFNQQKHYISQHIIAKGRVKRAEILNEGTSIRQKIMEVTLPILQRLSHGDILQALIFGDKSALDDARWQQLRQTGSGHLVAISGLHLSVVFGLFYGLLMLGTRALAPKQHRLRVQVIMLVAALITLGYGYLSGFAIATQRALLMMLLLVIFSLVKQFSHSWDRLLYALFFVLLIDPVATLGAGLWLSFLALAIILLAVTPQPISNKPATPLAAHSTNGVWQKCMTTGRAMRLALWQGIKILWSIQWRLAIGLGGLQAVLFGMVTPHSIWLNLLFVPWFSLVAIPLTMLCFCLWLLCFTVFAFLGTDLHVVTSVGATLFTLANFSLIPFDKLLHLSDHLPWALLPISEQALAALLFMLIAILAIHLRLHSVVDKRIIRFCLMILCLPVGFQAIAAWQQRGLLNQEYAGLWQMHVLDVAQGTAIVMQQGRHGFIYDTGAAYGEFSYAKRAIVPFLTARGISQIDYIVVSHDDNDHVGGLSVLLQAFKSSQLIADFSDTPHSQNAMLQPCSGNMRWLNVDIQLMANPLIKANDNNNSCVMSVTDGLTRVLLTGDIEAPRELSLLQSDNNITADILLVPHHGSRTSSTEAFIEAVNPSLAIVNAGFANQYGFPKADVMARYHQRNVLTLQTGYVGQISLTFTERGYKIATYRQDLAPFWYNQLFKFGETTKAE</sequence>
<feature type="transmembrane region" description="Helical" evidence="6">
    <location>
        <begin position="343"/>
        <end position="371"/>
    </location>
</feature>
<dbReference type="InterPro" id="IPR004797">
    <property type="entry name" value="Competence_ComEC/Rec2"/>
</dbReference>
<feature type="transmembrane region" description="Helical" evidence="6">
    <location>
        <begin position="408"/>
        <end position="431"/>
    </location>
</feature>